<evidence type="ECO:0000256" key="4">
    <source>
        <dbReference type="ARBA" id="ARBA00023172"/>
    </source>
</evidence>
<name>A2SMI0_METPP</name>
<dbReference type="STRING" id="420662.Mpe_A3816"/>
<dbReference type="Pfam" id="PF00589">
    <property type="entry name" value="Phage_integrase"/>
    <property type="match status" value="1"/>
</dbReference>
<dbReference type="Proteomes" id="UP000000366">
    <property type="component" value="Chromosome"/>
</dbReference>
<keyword evidence="2" id="KW-0229">DNA integration</keyword>
<dbReference type="EMBL" id="CP000555">
    <property type="protein sequence ID" value="ABM96769.1"/>
    <property type="molecule type" value="Genomic_DNA"/>
</dbReference>
<accession>A2SMI0</accession>
<feature type="domain" description="Core-binding (CB)" evidence="7">
    <location>
        <begin position="6"/>
        <end position="96"/>
    </location>
</feature>
<dbReference type="InterPro" id="IPR013762">
    <property type="entry name" value="Integrase-like_cat_sf"/>
</dbReference>
<organism evidence="8 9">
    <name type="scientific">Methylibium petroleiphilum (strain ATCC BAA-1232 / LMG 22953 / PM1)</name>
    <dbReference type="NCBI Taxonomy" id="420662"/>
    <lineage>
        <taxon>Bacteria</taxon>
        <taxon>Pseudomonadati</taxon>
        <taxon>Pseudomonadota</taxon>
        <taxon>Betaproteobacteria</taxon>
        <taxon>Burkholderiales</taxon>
        <taxon>Sphaerotilaceae</taxon>
        <taxon>Methylibium</taxon>
    </lineage>
</organism>
<dbReference type="GO" id="GO:0003677">
    <property type="term" value="F:DNA binding"/>
    <property type="evidence" value="ECO:0007669"/>
    <property type="project" value="UniProtKB-UniRule"/>
</dbReference>
<feature type="domain" description="Tyr recombinase" evidence="6">
    <location>
        <begin position="127"/>
        <end position="336"/>
    </location>
</feature>
<evidence type="ECO:0000256" key="1">
    <source>
        <dbReference type="ARBA" id="ARBA00022829"/>
    </source>
</evidence>
<evidence type="ECO:0000259" key="7">
    <source>
        <dbReference type="PROSITE" id="PS51900"/>
    </source>
</evidence>
<keyword evidence="9" id="KW-1185">Reference proteome</keyword>
<dbReference type="InterPro" id="IPR050090">
    <property type="entry name" value="Tyrosine_recombinase_XerCD"/>
</dbReference>
<dbReference type="RefSeq" id="WP_011831389.1">
    <property type="nucleotide sequence ID" value="NC_008825.1"/>
</dbReference>
<dbReference type="KEGG" id="mpt:Mpe_A3816"/>
<protein>
    <submittedName>
        <fullName evidence="8">Site-specific recombinase XerD-like protein</fullName>
    </submittedName>
</protein>
<keyword evidence="1" id="KW-0159">Chromosome partition</keyword>
<keyword evidence="3 5" id="KW-0238">DNA-binding</keyword>
<dbReference type="GO" id="GO:0015074">
    <property type="term" value="P:DNA integration"/>
    <property type="evidence" value="ECO:0007669"/>
    <property type="project" value="UniProtKB-KW"/>
</dbReference>
<keyword evidence="4" id="KW-0233">DNA recombination</keyword>
<dbReference type="AlphaFoldDB" id="A2SMI0"/>
<evidence type="ECO:0000259" key="6">
    <source>
        <dbReference type="PROSITE" id="PS51898"/>
    </source>
</evidence>
<evidence type="ECO:0000313" key="8">
    <source>
        <dbReference type="EMBL" id="ABM96769.1"/>
    </source>
</evidence>
<gene>
    <name evidence="8" type="ordered locus">Mpe_A3816</name>
</gene>
<sequence length="384" mass="43451">MRKHHADNERIKREYFVLLKEAKGQSEDSVDAVAKAIARFETDTQYRDFKAFHFEQAVAFKRRLADRDSKTTGEKLSKATQYATLAHLKRFFQWLALQPGYRSKLRYSDAEYFSFSDKDSRVARARRERPVPTLEQVKHVIGTMPANSEIEQRNRALLAFALLTGARDSALASLKLKHVNLEAGSVFQDARDVKTKFSKTFTTFFFQVGDEIRRIVDDWVQHLRRDLLWGNDDPLFPATRVELGDRLQFEAVGIERKAWATAAPIRAIFKQAFQAAGLPYYNPHSLRSTLVLLGQQVCQSTEHFKSWSQNLGHEGVLTTFISYGTVATQRQAEIIRSLGNQPSAAVGGSCDDMAEALLRAMQRRGLNVAAPSNPLTPDPPQSTD</sequence>
<dbReference type="GO" id="GO:0007059">
    <property type="term" value="P:chromosome segregation"/>
    <property type="evidence" value="ECO:0007669"/>
    <property type="project" value="UniProtKB-KW"/>
</dbReference>
<evidence type="ECO:0000256" key="5">
    <source>
        <dbReference type="PROSITE-ProRule" id="PRU01248"/>
    </source>
</evidence>
<dbReference type="PANTHER" id="PTHR30349">
    <property type="entry name" value="PHAGE INTEGRASE-RELATED"/>
    <property type="match status" value="1"/>
</dbReference>
<dbReference type="CDD" id="cd00397">
    <property type="entry name" value="DNA_BRE_C"/>
    <property type="match status" value="1"/>
</dbReference>
<dbReference type="InterPro" id="IPR011010">
    <property type="entry name" value="DNA_brk_join_enz"/>
</dbReference>
<dbReference type="eggNOG" id="COG4974">
    <property type="taxonomic scope" value="Bacteria"/>
</dbReference>
<dbReference type="SUPFAM" id="SSF56349">
    <property type="entry name" value="DNA breaking-rejoining enzymes"/>
    <property type="match status" value="1"/>
</dbReference>
<dbReference type="InterPro" id="IPR044068">
    <property type="entry name" value="CB"/>
</dbReference>
<evidence type="ECO:0000313" key="9">
    <source>
        <dbReference type="Proteomes" id="UP000000366"/>
    </source>
</evidence>
<dbReference type="HOGENOM" id="CLU_798834_0_0_4"/>
<dbReference type="PANTHER" id="PTHR30349:SF81">
    <property type="entry name" value="TYROSINE RECOMBINASE XERC"/>
    <property type="match status" value="1"/>
</dbReference>
<evidence type="ECO:0000256" key="3">
    <source>
        <dbReference type="ARBA" id="ARBA00023125"/>
    </source>
</evidence>
<dbReference type="PROSITE" id="PS51898">
    <property type="entry name" value="TYR_RECOMBINASE"/>
    <property type="match status" value="1"/>
</dbReference>
<reference evidence="8 9" key="1">
    <citation type="journal article" date="2007" name="J. Bacteriol.">
        <title>Whole-genome analysis of the methyl tert-butyl ether-degrading beta-proteobacterium Methylibium petroleiphilum PM1.</title>
        <authorList>
            <person name="Kane S.R."/>
            <person name="Chakicherla A.Y."/>
            <person name="Chain P.S.G."/>
            <person name="Schmidt R."/>
            <person name="Shin M.W."/>
            <person name="Legler T.C."/>
            <person name="Scow K.M."/>
            <person name="Larimer F.W."/>
            <person name="Lucas S.M."/>
            <person name="Richardson P.M."/>
            <person name="Hristova K.R."/>
        </authorList>
    </citation>
    <scope>NUCLEOTIDE SEQUENCE [LARGE SCALE GENOMIC DNA]</scope>
    <source>
        <strain evidence="9">ATCC BAA-1232 / LMG 22953 / PM1</strain>
    </source>
</reference>
<evidence type="ECO:0000256" key="2">
    <source>
        <dbReference type="ARBA" id="ARBA00022908"/>
    </source>
</evidence>
<dbReference type="GO" id="GO:0006310">
    <property type="term" value="P:DNA recombination"/>
    <property type="evidence" value="ECO:0007669"/>
    <property type="project" value="UniProtKB-KW"/>
</dbReference>
<dbReference type="InterPro" id="IPR002104">
    <property type="entry name" value="Integrase_catalytic"/>
</dbReference>
<proteinExistence type="predicted"/>
<dbReference type="Gene3D" id="1.10.443.10">
    <property type="entry name" value="Intergrase catalytic core"/>
    <property type="match status" value="1"/>
</dbReference>
<dbReference type="PROSITE" id="PS51900">
    <property type="entry name" value="CB"/>
    <property type="match status" value="1"/>
</dbReference>